<dbReference type="KEGG" id="vg:65110345"/>
<dbReference type="GeneID" id="65110345"/>
<protein>
    <submittedName>
        <fullName evidence="1">RNA polymerase binding protein</fullName>
    </submittedName>
</protein>
<sequence>MIDFIPGDSLKTLSAAFFYQNLARKNWVRLMSQEDYDRLQCLERDVRFEIYKEFDDDVIETAIRLSQKFRTENLNCKREFEEFFPDAAALVYSEWKAA</sequence>
<dbReference type="Proteomes" id="UP000240934">
    <property type="component" value="Segment"/>
</dbReference>
<dbReference type="RefSeq" id="YP_010092777.1">
    <property type="nucleotide sequence ID" value="NC_055733.1"/>
</dbReference>
<dbReference type="Pfam" id="PF10789">
    <property type="entry name" value="Phage_RpbA"/>
    <property type="match status" value="1"/>
</dbReference>
<reference evidence="1 2" key="1">
    <citation type="submission" date="2017-10" db="EMBL/GenBank/DDBJ databases">
        <title>Antibacterial composition for extension of chilled fish shelf life and decreasing of risk of food-borne infections, bacteriophage strains for its preparation.</title>
        <authorList>
            <person name="Zulkarneev E.R."/>
            <person name="Aleshkin A.V."/>
            <person name="Rubalsky O.V."/>
            <person name="Kiseleva I.A."/>
            <person name="Rubalskii E.O."/>
            <person name="Lebedev S.N."/>
        </authorList>
    </citation>
    <scope>NUCLEOTIDE SEQUENCE [LARGE SCALE GENOMIC DNA]</scope>
</reference>
<gene>
    <name evidence="1" type="primary">rpbA</name>
    <name evidence="1" type="ORF">Ah1_00025</name>
</gene>
<keyword evidence="2" id="KW-1185">Reference proteome</keyword>
<accession>A0A2H4YF52</accession>
<name>A0A2H4YF52_9CAUD</name>
<evidence type="ECO:0000313" key="1">
    <source>
        <dbReference type="EMBL" id="AUE22566.1"/>
    </source>
</evidence>
<dbReference type="InterPro" id="IPR019725">
    <property type="entry name" value="Phage_T4_P15K_Rpol-bd"/>
</dbReference>
<dbReference type="EMBL" id="MG250483">
    <property type="protein sequence ID" value="AUE22566.1"/>
    <property type="molecule type" value="Genomic_DNA"/>
</dbReference>
<evidence type="ECO:0000313" key="2">
    <source>
        <dbReference type="Proteomes" id="UP000240934"/>
    </source>
</evidence>
<proteinExistence type="predicted"/>
<organism evidence="1 2">
    <name type="scientific">Aeromonas phage Ah1</name>
    <dbReference type="NCBI Taxonomy" id="2053701"/>
    <lineage>
        <taxon>Viruses</taxon>
        <taxon>Duplodnaviria</taxon>
        <taxon>Heunggongvirae</taxon>
        <taxon>Uroviricota</taxon>
        <taxon>Caudoviricetes</taxon>
        <taxon>Pantevenvirales</taxon>
        <taxon>Straboviridae</taxon>
        <taxon>Cinqassovirus</taxon>
        <taxon>Cinqassovirus ah1</taxon>
    </lineage>
</organism>